<accession>A0A183SDU3</accession>
<dbReference type="EMBL" id="UYSU01032238">
    <property type="protein sequence ID" value="VDL88776.1"/>
    <property type="molecule type" value="Genomic_DNA"/>
</dbReference>
<dbReference type="OrthoDB" id="6310407at2759"/>
<sequence length="132" mass="14383">MAGFGDSVGDLHVDYGAAVEVTAQVGESIHRFQLSAVAIDVSNVVGDIGWRLMHDHCFIHVDAKSNIVASGIEEVHSHLHVPFCRSISCTVVSVQKFVDGGCGYTQVRKHPPLIEDLTINLIDYMDPGRLSR</sequence>
<evidence type="ECO:0000313" key="3">
    <source>
        <dbReference type="WBParaSite" id="SSLN_0000246101-mRNA-1"/>
    </source>
</evidence>
<evidence type="ECO:0000313" key="2">
    <source>
        <dbReference type="Proteomes" id="UP000275846"/>
    </source>
</evidence>
<reference evidence="3" key="1">
    <citation type="submission" date="2016-06" db="UniProtKB">
        <authorList>
            <consortium name="WormBaseParasite"/>
        </authorList>
    </citation>
    <scope>IDENTIFICATION</scope>
</reference>
<proteinExistence type="predicted"/>
<name>A0A183SDU3_SCHSO</name>
<evidence type="ECO:0000313" key="1">
    <source>
        <dbReference type="EMBL" id="VDL88776.1"/>
    </source>
</evidence>
<dbReference type="AlphaFoldDB" id="A0A183SDU3"/>
<keyword evidence="2" id="KW-1185">Reference proteome</keyword>
<protein>
    <submittedName>
        <fullName evidence="3">Protein kinase domain-containing protein</fullName>
    </submittedName>
</protein>
<gene>
    <name evidence="1" type="ORF">SSLN_LOCUS2391</name>
</gene>
<organism evidence="3">
    <name type="scientific">Schistocephalus solidus</name>
    <name type="common">Tapeworm</name>
    <dbReference type="NCBI Taxonomy" id="70667"/>
    <lineage>
        <taxon>Eukaryota</taxon>
        <taxon>Metazoa</taxon>
        <taxon>Spiralia</taxon>
        <taxon>Lophotrochozoa</taxon>
        <taxon>Platyhelminthes</taxon>
        <taxon>Cestoda</taxon>
        <taxon>Eucestoda</taxon>
        <taxon>Diphyllobothriidea</taxon>
        <taxon>Diphyllobothriidae</taxon>
        <taxon>Schistocephalus</taxon>
    </lineage>
</organism>
<dbReference type="WBParaSite" id="SSLN_0000246101-mRNA-1">
    <property type="protein sequence ID" value="SSLN_0000246101-mRNA-1"/>
    <property type="gene ID" value="SSLN_0000246101"/>
</dbReference>
<dbReference type="Proteomes" id="UP000275846">
    <property type="component" value="Unassembled WGS sequence"/>
</dbReference>
<reference evidence="1 2" key="2">
    <citation type="submission" date="2018-11" db="EMBL/GenBank/DDBJ databases">
        <authorList>
            <consortium name="Pathogen Informatics"/>
        </authorList>
    </citation>
    <scope>NUCLEOTIDE SEQUENCE [LARGE SCALE GENOMIC DNA]</scope>
    <source>
        <strain evidence="1 2">NST_G2</strain>
    </source>
</reference>